<evidence type="ECO:0000256" key="5">
    <source>
        <dbReference type="SAM" id="Coils"/>
    </source>
</evidence>
<evidence type="ECO:0000313" key="8">
    <source>
        <dbReference type="EMBL" id="RUS90049.1"/>
    </source>
</evidence>
<dbReference type="PANTHER" id="PTHR15414:SF5">
    <property type="entry name" value="PROTEIN OS-9"/>
    <property type="match status" value="1"/>
</dbReference>
<name>A0A3S1I0W6_ELYCH</name>
<dbReference type="GO" id="GO:0005788">
    <property type="term" value="C:endoplasmic reticulum lumen"/>
    <property type="evidence" value="ECO:0007669"/>
    <property type="project" value="TreeGrafter"/>
</dbReference>
<dbReference type="PROSITE" id="PS51914">
    <property type="entry name" value="MRH"/>
    <property type="match status" value="1"/>
</dbReference>
<dbReference type="GO" id="GO:0030968">
    <property type="term" value="P:endoplasmic reticulum unfolded protein response"/>
    <property type="evidence" value="ECO:0007669"/>
    <property type="project" value="InterPro"/>
</dbReference>
<evidence type="ECO:0000256" key="2">
    <source>
        <dbReference type="ARBA" id="ARBA00022729"/>
    </source>
</evidence>
<evidence type="ECO:0000256" key="1">
    <source>
        <dbReference type="ARBA" id="ARBA00004240"/>
    </source>
</evidence>
<feature type="region of interest" description="Disordered" evidence="6">
    <location>
        <begin position="332"/>
        <end position="371"/>
    </location>
</feature>
<dbReference type="InterPro" id="IPR009011">
    <property type="entry name" value="Man6P_isomerase_rcpt-bd_dom_sf"/>
</dbReference>
<feature type="compositionally biased region" description="Basic and acidic residues" evidence="6">
    <location>
        <begin position="332"/>
        <end position="355"/>
    </location>
</feature>
<dbReference type="STRING" id="188477.A0A3S1I0W6"/>
<evidence type="ECO:0000256" key="6">
    <source>
        <dbReference type="SAM" id="MobiDB-lite"/>
    </source>
</evidence>
<evidence type="ECO:0000313" key="9">
    <source>
        <dbReference type="Proteomes" id="UP000271974"/>
    </source>
</evidence>
<feature type="region of interest" description="Disordered" evidence="6">
    <location>
        <begin position="465"/>
        <end position="508"/>
    </location>
</feature>
<feature type="coiled-coil region" evidence="5">
    <location>
        <begin position="432"/>
        <end position="459"/>
    </location>
</feature>
<protein>
    <recommendedName>
        <fullName evidence="7">MRH domain-containing protein</fullName>
    </recommendedName>
</protein>
<dbReference type="Proteomes" id="UP000271974">
    <property type="component" value="Unassembled WGS sequence"/>
</dbReference>
<evidence type="ECO:0000259" key="7">
    <source>
        <dbReference type="PROSITE" id="PS51914"/>
    </source>
</evidence>
<reference evidence="8 9" key="1">
    <citation type="submission" date="2019-01" db="EMBL/GenBank/DDBJ databases">
        <title>A draft genome assembly of the solar-powered sea slug Elysia chlorotica.</title>
        <authorList>
            <person name="Cai H."/>
            <person name="Li Q."/>
            <person name="Fang X."/>
            <person name="Li J."/>
            <person name="Curtis N.E."/>
            <person name="Altenburger A."/>
            <person name="Shibata T."/>
            <person name="Feng M."/>
            <person name="Maeda T."/>
            <person name="Schwartz J.A."/>
            <person name="Shigenobu S."/>
            <person name="Lundholm N."/>
            <person name="Nishiyama T."/>
            <person name="Yang H."/>
            <person name="Hasebe M."/>
            <person name="Li S."/>
            <person name="Pierce S.K."/>
            <person name="Wang J."/>
        </authorList>
    </citation>
    <scope>NUCLEOTIDE SEQUENCE [LARGE SCALE GENOMIC DNA]</scope>
    <source>
        <strain evidence="8">EC2010</strain>
        <tissue evidence="8">Whole organism of an adult</tissue>
    </source>
</reference>
<keyword evidence="9" id="KW-1185">Reference proteome</keyword>
<keyword evidence="2" id="KW-0732">Signal</keyword>
<keyword evidence="3" id="KW-0256">Endoplasmic reticulum</keyword>
<accession>A0A3S1I0W6</accession>
<dbReference type="PANTHER" id="PTHR15414">
    <property type="entry name" value="OS-9-RELATED"/>
    <property type="match status" value="1"/>
</dbReference>
<keyword evidence="4" id="KW-1015">Disulfide bond</keyword>
<organism evidence="8 9">
    <name type="scientific">Elysia chlorotica</name>
    <name type="common">Eastern emerald elysia</name>
    <name type="synonym">Sea slug</name>
    <dbReference type="NCBI Taxonomy" id="188477"/>
    <lineage>
        <taxon>Eukaryota</taxon>
        <taxon>Metazoa</taxon>
        <taxon>Spiralia</taxon>
        <taxon>Lophotrochozoa</taxon>
        <taxon>Mollusca</taxon>
        <taxon>Gastropoda</taxon>
        <taxon>Heterobranchia</taxon>
        <taxon>Euthyneura</taxon>
        <taxon>Panpulmonata</taxon>
        <taxon>Sacoglossa</taxon>
        <taxon>Placobranchoidea</taxon>
        <taxon>Plakobranchidae</taxon>
        <taxon>Elysia</taxon>
    </lineage>
</organism>
<evidence type="ECO:0000256" key="3">
    <source>
        <dbReference type="ARBA" id="ARBA00022824"/>
    </source>
</evidence>
<dbReference type="Pfam" id="PF07915">
    <property type="entry name" value="PRKCSH"/>
    <property type="match status" value="1"/>
</dbReference>
<dbReference type="InterPro" id="IPR045149">
    <property type="entry name" value="OS-9-like"/>
</dbReference>
<dbReference type="AlphaFoldDB" id="A0A3S1I0W6"/>
<feature type="domain" description="MRH" evidence="7">
    <location>
        <begin position="77"/>
        <end position="199"/>
    </location>
</feature>
<dbReference type="OrthoDB" id="448954at2759"/>
<dbReference type="GO" id="GO:0030970">
    <property type="term" value="P:retrograde protein transport, ER to cytosol"/>
    <property type="evidence" value="ECO:0007669"/>
    <property type="project" value="TreeGrafter"/>
</dbReference>
<comment type="caution">
    <text evidence="8">The sequence shown here is derived from an EMBL/GenBank/DDBJ whole genome shotgun (WGS) entry which is preliminary data.</text>
</comment>
<comment type="subcellular location">
    <subcellularLocation>
        <location evidence="1">Endoplasmic reticulum</location>
    </subcellularLocation>
</comment>
<dbReference type="InterPro" id="IPR012913">
    <property type="entry name" value="OS9-like_dom"/>
</dbReference>
<evidence type="ECO:0000256" key="4">
    <source>
        <dbReference type="ARBA" id="ARBA00023157"/>
    </source>
</evidence>
<feature type="compositionally biased region" description="Acidic residues" evidence="6">
    <location>
        <begin position="481"/>
        <end position="508"/>
    </location>
</feature>
<gene>
    <name evidence="8" type="ORF">EGW08_002162</name>
</gene>
<dbReference type="InterPro" id="IPR044865">
    <property type="entry name" value="MRH_dom"/>
</dbReference>
<dbReference type="Gene3D" id="2.70.130.10">
    <property type="entry name" value="Mannose-6-phosphate receptor binding domain"/>
    <property type="match status" value="1"/>
</dbReference>
<dbReference type="EMBL" id="RQTK01000041">
    <property type="protein sequence ID" value="RUS90049.1"/>
    <property type="molecule type" value="Genomic_DNA"/>
</dbReference>
<feature type="non-terminal residue" evidence="8">
    <location>
        <position position="508"/>
    </location>
</feature>
<keyword evidence="5" id="KW-0175">Coiled coil</keyword>
<sequence length="508" mass="58842">MDMEELKSVYYGLDILKEPVSIAKAVPSGAVFVTSKYGQQYQCTFPDHSSEEKRKEEEEKIAMKTGIVEMLRPMSDKACLFKAKDWWSYEFCYGKYIRQFHMEDGDIKGNVIYLGYYQDDFNWNNETARDARMKSKTSQSRYHSQKYSLGTKCDLTGQMRQAEVRFVCEENSEDYLSRVDESETCVYTVTVMTSRICRHPYLKAPARRKAVPITCNPLLSEEQFQSYLQDVEEAKQKEQLKRLQEAEAEVSINRVIEEQMSRRTKELLSQPLEELFANSNKDMLRREVFEKIFGQDETLWQAYLHHMQSQGGDREVQRTKLRKIVEDFKRVDQGGEERARQEEESSLHEDGESQDKQATGRSNDGEKDEDDEILSEFENEIKEIKARFGNSQKSIAKIKRKLALDKRWEEEIQDAIREAEQELGVKVDDKLISGLSSTLDKLVDKLKDTETELASAGKELGKLKPGKSIVTNREGTGVFDDGNDDDDDDDDDDDEEKETEDENKDVIK</sequence>
<proteinExistence type="predicted"/>
<dbReference type="SUPFAM" id="SSF50911">
    <property type="entry name" value="Mannose 6-phosphate receptor domain"/>
    <property type="match status" value="1"/>
</dbReference>